<evidence type="ECO:0000259" key="5">
    <source>
        <dbReference type="Pfam" id="PF07992"/>
    </source>
</evidence>
<organism evidence="6 7">
    <name type="scientific">Pseudochelatococcus contaminans</name>
    <dbReference type="NCBI Taxonomy" id="1538103"/>
    <lineage>
        <taxon>Bacteria</taxon>
        <taxon>Pseudomonadati</taxon>
        <taxon>Pseudomonadota</taxon>
        <taxon>Alphaproteobacteria</taxon>
        <taxon>Hyphomicrobiales</taxon>
        <taxon>Chelatococcaceae</taxon>
        <taxon>Pseudochelatococcus</taxon>
    </lineage>
</organism>
<keyword evidence="7" id="KW-1185">Reference proteome</keyword>
<evidence type="ECO:0000313" key="7">
    <source>
        <dbReference type="Proteomes" id="UP000537592"/>
    </source>
</evidence>
<evidence type="ECO:0000256" key="2">
    <source>
        <dbReference type="ARBA" id="ARBA00022630"/>
    </source>
</evidence>
<keyword evidence="3" id="KW-0274">FAD</keyword>
<evidence type="ECO:0000256" key="3">
    <source>
        <dbReference type="ARBA" id="ARBA00022827"/>
    </source>
</evidence>
<keyword evidence="6" id="KW-0670">Pyruvate</keyword>
<dbReference type="Pfam" id="PF02852">
    <property type="entry name" value="Pyr_redox_dim"/>
    <property type="match status" value="1"/>
</dbReference>
<reference evidence="6 7" key="1">
    <citation type="submission" date="2020-08" db="EMBL/GenBank/DDBJ databases">
        <title>Genomic Encyclopedia of Type Strains, Phase IV (KMG-IV): sequencing the most valuable type-strain genomes for metagenomic binning, comparative biology and taxonomic classification.</title>
        <authorList>
            <person name="Goeker M."/>
        </authorList>
    </citation>
    <scope>NUCLEOTIDE SEQUENCE [LARGE SCALE GENOMIC DNA]</scope>
    <source>
        <strain evidence="6 7">DSM 28760</strain>
    </source>
</reference>
<dbReference type="PANTHER" id="PTHR43014:SF2">
    <property type="entry name" value="MERCURIC REDUCTASE"/>
    <property type="match status" value="1"/>
</dbReference>
<name>A0A7W6EFE0_9HYPH</name>
<keyword evidence="2" id="KW-0285">Flavoprotein</keyword>
<dbReference type="GO" id="GO:0050660">
    <property type="term" value="F:flavin adenine dinucleotide binding"/>
    <property type="evidence" value="ECO:0007669"/>
    <property type="project" value="TreeGrafter"/>
</dbReference>
<dbReference type="InterPro" id="IPR004099">
    <property type="entry name" value="Pyr_nucl-diS_OxRdtase_dimer"/>
</dbReference>
<dbReference type="Gene3D" id="3.50.50.60">
    <property type="entry name" value="FAD/NAD(P)-binding domain"/>
    <property type="match status" value="2"/>
</dbReference>
<proteinExistence type="predicted"/>
<dbReference type="PANTHER" id="PTHR43014">
    <property type="entry name" value="MERCURIC REDUCTASE"/>
    <property type="match status" value="1"/>
</dbReference>
<dbReference type="Proteomes" id="UP000537592">
    <property type="component" value="Unassembled WGS sequence"/>
</dbReference>
<feature type="domain" description="FAD/NAD(P)-binding" evidence="5">
    <location>
        <begin position="103"/>
        <end position="302"/>
    </location>
</feature>
<dbReference type="PRINTS" id="PR00945">
    <property type="entry name" value="HGRDTASE"/>
</dbReference>
<dbReference type="SUPFAM" id="SSF55424">
    <property type="entry name" value="FAD/NAD-linked reductases, dimerisation (C-terminal) domain"/>
    <property type="match status" value="1"/>
</dbReference>
<dbReference type="SUPFAM" id="SSF51905">
    <property type="entry name" value="FAD/NAD(P)-binding domain"/>
    <property type="match status" value="1"/>
</dbReference>
<dbReference type="Gene3D" id="3.30.390.30">
    <property type="match status" value="1"/>
</dbReference>
<evidence type="ECO:0000313" key="6">
    <source>
        <dbReference type="EMBL" id="MBB3808716.1"/>
    </source>
</evidence>
<dbReference type="EMBL" id="JACICC010000001">
    <property type="protein sequence ID" value="MBB3808716.1"/>
    <property type="molecule type" value="Genomic_DNA"/>
</dbReference>
<dbReference type="InterPro" id="IPR036188">
    <property type="entry name" value="FAD/NAD-bd_sf"/>
</dbReference>
<evidence type="ECO:0000259" key="4">
    <source>
        <dbReference type="Pfam" id="PF02852"/>
    </source>
</evidence>
<evidence type="ECO:0000256" key="1">
    <source>
        <dbReference type="ARBA" id="ARBA00001974"/>
    </source>
</evidence>
<dbReference type="InterPro" id="IPR016156">
    <property type="entry name" value="FAD/NAD-linked_Rdtase_dimer_sf"/>
</dbReference>
<dbReference type="GO" id="GO:0003955">
    <property type="term" value="F:NAD(P)H dehydrogenase (quinone) activity"/>
    <property type="evidence" value="ECO:0007669"/>
    <property type="project" value="TreeGrafter"/>
</dbReference>
<protein>
    <submittedName>
        <fullName evidence="6">Pyruvate/2-oxoglutarate dehydrogenase complex dihydrolipoamide dehydrogenase (E3) component</fullName>
    </submittedName>
</protein>
<comment type="cofactor">
    <cofactor evidence="1">
        <name>FAD</name>
        <dbReference type="ChEBI" id="CHEBI:57692"/>
    </cofactor>
</comment>
<dbReference type="InterPro" id="IPR023753">
    <property type="entry name" value="FAD/NAD-binding_dom"/>
</dbReference>
<dbReference type="Pfam" id="PF07992">
    <property type="entry name" value="Pyr_redox_2"/>
    <property type="match status" value="1"/>
</dbReference>
<gene>
    <name evidence="6" type="ORF">FHS81_000770</name>
</gene>
<sequence>MPARLVALKAAEAGASTLLVTSPTAATTPAGVFYAPLALVEAGKLIYAATSIDRLNLRDRDSLPATHGEELTAPRLSGEGLVRHLRLVGETLALRTDSKRLRALQVSILTEETRFEDTRTLRAGDHRIAARQFVLAPDLEWDIPGIPGIDEIDYLTPDRPIIASRPVERLVVIGMSDSGLALAQAHRHLGADVTLLPSPDDDSAAFDDEIIRLALAGLARDGVVIDPDARVTRIEARGREAVVHISGHNGPHHFEPSQVLLAPRLRARFTDPDWATARISTTNGQPVVNAALRTSNSRVSVIDATRAGDIFSFRLDDDADFLVDSLLRGRRQPSAPSIRAIPTTPAVAIVGASEAAARDAHGRIKVTRASHAHHLSRIARHRILSQPAGELKVIATRSGRIVGCAIAGDGALDVAGLWALAISRKLKLDDLARLSFPDIALNSLTRRATRLSIYGWPLAGSMLLRLARLWRRIRG</sequence>
<dbReference type="AlphaFoldDB" id="A0A7W6EFE0"/>
<feature type="domain" description="Pyridine nucleotide-disulphide oxidoreductase dimerisation" evidence="4">
    <location>
        <begin position="341"/>
        <end position="435"/>
    </location>
</feature>
<comment type="caution">
    <text evidence="6">The sequence shown here is derived from an EMBL/GenBank/DDBJ whole genome shotgun (WGS) entry which is preliminary data.</text>
</comment>
<accession>A0A7W6EFE0</accession>